<reference evidence="1" key="1">
    <citation type="journal article" date="2007" name="PLoS ONE">
        <title>The first genome sequence of an elite grapevine cultivar (Pinot noir Vitis vinifera L.): coping with a highly heterozygous genome.</title>
        <authorList>
            <person name="Velasco R."/>
            <person name="Zharkikh A."/>
            <person name="Troggio M."/>
            <person name="Cartwright D.A."/>
            <person name="Cestaro A."/>
            <person name="Pruss D."/>
            <person name="Pindo M."/>
            <person name="FitzGerald L.M."/>
            <person name="Vezzulli S."/>
            <person name="Reid J."/>
            <person name="Malacarne G."/>
            <person name="Iliev D."/>
            <person name="Coppola G."/>
            <person name="Wardell B."/>
            <person name="Micheletti D."/>
            <person name="Macalma T."/>
            <person name="Facci M."/>
            <person name="Mitchell J.T."/>
            <person name="Perazzolli M."/>
            <person name="Eldredge G."/>
            <person name="Gatto P."/>
            <person name="Oyzerski R."/>
            <person name="Moretto M."/>
            <person name="Gutin N."/>
            <person name="Stefanini M."/>
            <person name="Chen Y."/>
            <person name="Segala C."/>
            <person name="Davenport C."/>
            <person name="Dematte L."/>
            <person name="Mraz A."/>
            <person name="Battilana J."/>
            <person name="Stormo K."/>
            <person name="Costa F."/>
            <person name="Tao Q."/>
            <person name="Si-Ammour A."/>
            <person name="Harkins T."/>
            <person name="Lackey A."/>
            <person name="Perbost C."/>
            <person name="Taillon B."/>
            <person name="Stella A."/>
            <person name="Solovyev V."/>
            <person name="Fawcett J.A."/>
            <person name="Sterck L."/>
            <person name="Vandepoele K."/>
            <person name="Grando S.M."/>
            <person name="Toppo S."/>
            <person name="Moser C."/>
            <person name="Lanchbury J."/>
            <person name="Bogden R."/>
            <person name="Skolnick M."/>
            <person name="Sgaramella V."/>
            <person name="Bhatnagar S.K."/>
            <person name="Fontana P."/>
            <person name="Gutin A."/>
            <person name="Van de Peer Y."/>
            <person name="Salamini F."/>
            <person name="Viola R."/>
        </authorList>
    </citation>
    <scope>NUCLEOTIDE SEQUENCE</scope>
</reference>
<evidence type="ECO:0000313" key="1">
    <source>
        <dbReference type="EMBL" id="CAN81401.1"/>
    </source>
</evidence>
<gene>
    <name evidence="1" type="ORF">VITISV_038540</name>
</gene>
<sequence length="204" mass="23302">MPQAGTLRTSRWKPTSQPCENSLMLRSDFAALLSVCEISQTPFFTCEMFLELPDIFAPTLLDIFLQIFVSKFPFSPCIQPLIQPNSEDFSTEDERLSFLSLGVRKAGDPTDEELMNIVLFAIDEEVARDDCWLKVTGEKINAIGKTWELTNLLNSKKLVGVKCVYKTKYKINGDFDCFKAILVAKSYKQKLSINYFEVFELNYC</sequence>
<organism evidence="1">
    <name type="scientific">Vitis vinifera</name>
    <name type="common">Grape</name>
    <dbReference type="NCBI Taxonomy" id="29760"/>
    <lineage>
        <taxon>Eukaryota</taxon>
        <taxon>Viridiplantae</taxon>
        <taxon>Streptophyta</taxon>
        <taxon>Embryophyta</taxon>
        <taxon>Tracheophyta</taxon>
        <taxon>Spermatophyta</taxon>
        <taxon>Magnoliopsida</taxon>
        <taxon>eudicotyledons</taxon>
        <taxon>Gunneridae</taxon>
        <taxon>Pentapetalae</taxon>
        <taxon>rosids</taxon>
        <taxon>Vitales</taxon>
        <taxon>Vitaceae</taxon>
        <taxon>Viteae</taxon>
        <taxon>Vitis</taxon>
    </lineage>
</organism>
<proteinExistence type="predicted"/>
<protein>
    <recommendedName>
        <fullName evidence="2">Reverse transcriptase Ty1/copia-type domain-containing protein</fullName>
    </recommendedName>
</protein>
<dbReference type="AlphaFoldDB" id="A5BRJ6"/>
<name>A5BRJ6_VITVI</name>
<accession>A5BRJ6</accession>
<evidence type="ECO:0008006" key="2">
    <source>
        <dbReference type="Google" id="ProtNLM"/>
    </source>
</evidence>
<dbReference type="EMBL" id="AM468458">
    <property type="protein sequence ID" value="CAN81401.1"/>
    <property type="molecule type" value="Genomic_DNA"/>
</dbReference>